<sequence length="253" mass="26440">MEDMHTTPVTPAATNSRRSFLGYAGLFGAGLALVSCAPSMGMSSGMGNTMGAGAAQDLEILNYALTLEYLEAEFYGAFSSGALAAKLSNPRTKEYAKELASHEQAHVEALSATISKLGGTPVSKPTFDFSPLIGNGSGVNDQVFLQLAATIEPVGVRAYLGQVARLSNPELITAAAAIHAVEANHVSGVQELRVALGYHKNPTRQTNIAPQTDANPTSTNVADFNADYSPTPTAFWTPLTMAQVLAIVGPVIK</sequence>
<organism evidence="2 3">
    <name type="scientific">Deinococcus oregonensis</name>
    <dbReference type="NCBI Taxonomy" id="1805970"/>
    <lineage>
        <taxon>Bacteria</taxon>
        <taxon>Thermotogati</taxon>
        <taxon>Deinococcota</taxon>
        <taxon>Deinococci</taxon>
        <taxon>Deinococcales</taxon>
        <taxon>Deinococcaceae</taxon>
        <taxon>Deinococcus</taxon>
    </lineage>
</organism>
<comment type="caution">
    <text evidence="2">The sequence shown here is derived from an EMBL/GenBank/DDBJ whole genome shotgun (WGS) entry which is preliminary data.</text>
</comment>
<dbReference type="PANTHER" id="PTHR31694:SF26">
    <property type="entry name" value="OS05G0151100 PROTEIN"/>
    <property type="match status" value="1"/>
</dbReference>
<accession>A0ABV6B2Y9</accession>
<keyword evidence="1" id="KW-0472">Membrane</keyword>
<reference evidence="2 3" key="1">
    <citation type="submission" date="2024-09" db="EMBL/GenBank/DDBJ databases">
        <authorList>
            <person name="Sun Q."/>
            <person name="Mori K."/>
        </authorList>
    </citation>
    <scope>NUCLEOTIDE SEQUENCE [LARGE SCALE GENOMIC DNA]</scope>
    <source>
        <strain evidence="2 3">JCM 13503</strain>
    </source>
</reference>
<dbReference type="SUPFAM" id="SSF47240">
    <property type="entry name" value="Ferritin-like"/>
    <property type="match status" value="1"/>
</dbReference>
<dbReference type="Proteomes" id="UP001589733">
    <property type="component" value="Unassembled WGS sequence"/>
</dbReference>
<keyword evidence="3" id="KW-1185">Reference proteome</keyword>
<dbReference type="PANTHER" id="PTHR31694">
    <property type="entry name" value="DESICCATION-LIKE PROTEIN"/>
    <property type="match status" value="1"/>
</dbReference>
<dbReference type="InterPro" id="IPR012347">
    <property type="entry name" value="Ferritin-like"/>
</dbReference>
<dbReference type="EMBL" id="JBHLYR010000059">
    <property type="protein sequence ID" value="MFB9994123.1"/>
    <property type="molecule type" value="Genomic_DNA"/>
</dbReference>
<dbReference type="PROSITE" id="PS51318">
    <property type="entry name" value="TAT"/>
    <property type="match status" value="1"/>
</dbReference>
<dbReference type="InterPro" id="IPR009078">
    <property type="entry name" value="Ferritin-like_SF"/>
</dbReference>
<dbReference type="InterPro" id="IPR052965">
    <property type="entry name" value="Pigment-catalase-like"/>
</dbReference>
<gene>
    <name evidence="2" type="ORF">ACFFLM_19375</name>
</gene>
<dbReference type="InterPro" id="IPR006311">
    <property type="entry name" value="TAT_signal"/>
</dbReference>
<protein>
    <submittedName>
        <fullName evidence="2">Ferritin-like domain-containing protein</fullName>
    </submittedName>
</protein>
<feature type="transmembrane region" description="Helical" evidence="1">
    <location>
        <begin position="20"/>
        <end position="40"/>
    </location>
</feature>
<evidence type="ECO:0000313" key="3">
    <source>
        <dbReference type="Proteomes" id="UP001589733"/>
    </source>
</evidence>
<evidence type="ECO:0000256" key="1">
    <source>
        <dbReference type="SAM" id="Phobius"/>
    </source>
</evidence>
<keyword evidence="1" id="KW-1133">Transmembrane helix</keyword>
<name>A0ABV6B2Y9_9DEIO</name>
<dbReference type="Gene3D" id="1.20.1260.10">
    <property type="match status" value="1"/>
</dbReference>
<dbReference type="RefSeq" id="WP_380014276.1">
    <property type="nucleotide sequence ID" value="NZ_JBHLYR010000059.1"/>
</dbReference>
<dbReference type="CDD" id="cd00657">
    <property type="entry name" value="Ferritin_like"/>
    <property type="match status" value="1"/>
</dbReference>
<dbReference type="Pfam" id="PF13668">
    <property type="entry name" value="Ferritin_2"/>
    <property type="match status" value="1"/>
</dbReference>
<keyword evidence="1" id="KW-0812">Transmembrane</keyword>
<proteinExistence type="predicted"/>
<evidence type="ECO:0000313" key="2">
    <source>
        <dbReference type="EMBL" id="MFB9994123.1"/>
    </source>
</evidence>